<comment type="caution">
    <text evidence="2">The sequence shown here is derived from an EMBL/GenBank/DDBJ whole genome shotgun (WGS) entry which is preliminary data.</text>
</comment>
<gene>
    <name evidence="2" type="ORF">N0V87_010602</name>
</gene>
<evidence type="ECO:0000313" key="2">
    <source>
        <dbReference type="EMBL" id="KAJ4329750.1"/>
    </source>
</evidence>
<proteinExistence type="predicted"/>
<feature type="region of interest" description="Disordered" evidence="1">
    <location>
        <begin position="291"/>
        <end position="327"/>
    </location>
</feature>
<dbReference type="OrthoDB" id="3797725at2759"/>
<organism evidence="2 3">
    <name type="scientific">Didymella glomerata</name>
    <dbReference type="NCBI Taxonomy" id="749621"/>
    <lineage>
        <taxon>Eukaryota</taxon>
        <taxon>Fungi</taxon>
        <taxon>Dikarya</taxon>
        <taxon>Ascomycota</taxon>
        <taxon>Pezizomycotina</taxon>
        <taxon>Dothideomycetes</taxon>
        <taxon>Pleosporomycetidae</taxon>
        <taxon>Pleosporales</taxon>
        <taxon>Pleosporineae</taxon>
        <taxon>Didymellaceae</taxon>
        <taxon>Didymella</taxon>
    </lineage>
</organism>
<evidence type="ECO:0000313" key="3">
    <source>
        <dbReference type="Proteomes" id="UP001140562"/>
    </source>
</evidence>
<accession>A0A9W9BVT2</accession>
<dbReference type="AlphaFoldDB" id="A0A9W9BVT2"/>
<dbReference type="Proteomes" id="UP001140562">
    <property type="component" value="Unassembled WGS sequence"/>
</dbReference>
<reference evidence="2" key="1">
    <citation type="submission" date="2022-10" db="EMBL/GenBank/DDBJ databases">
        <title>Tapping the CABI collections for fungal endophytes: first genome assemblies for Collariella, Neodidymelliopsis, Ascochyta clinopodiicola, Didymella pomorum, Didymosphaeria variabile, Neocosmospora piperis and Neocucurbitaria cava.</title>
        <authorList>
            <person name="Hill R."/>
        </authorList>
    </citation>
    <scope>NUCLEOTIDE SEQUENCE</scope>
    <source>
        <strain evidence="2">IMI 360193</strain>
    </source>
</reference>
<sequence length="418" mass="47461">MRGSTLFNVSASAQCKYVAFQYQLPDMPTLLRALSRQRVYATFPLTFQTASEALLTITQGRQTGMSAITSIPSIELINPDESSDELLQICVNIAIQHPYLSRGEVIAAGVPLQPLRKTALTLLEYLTTDGAEIVLPRSEAIDWSLLVSLIEVIVDKHCSGEVFEVNTDELLHDPVKLVKLHVILKLFGLDNQSDSLQTHLREVFETHTLTLIDVFWMYGALVRPKDVKWVPELTEMYLNMMACNILNADAMHRLHPDVRAFFLEEEGKPYHLTRLLEEHFNKYSLDRGELTTQGPVSRKRRDTVTEQTSLAVSPSNAPNAASTPISTESPIFPTRWLSIPALKQHEPEDMRASFSHGNRAKKKWDSKWDGKAKNVREMAAEREGLVSLRRKQLYPEYNDESTTYAYGMGFRYEGWCEE</sequence>
<dbReference type="EMBL" id="JAPEUV010000291">
    <property type="protein sequence ID" value="KAJ4329750.1"/>
    <property type="molecule type" value="Genomic_DNA"/>
</dbReference>
<feature type="compositionally biased region" description="Low complexity" evidence="1">
    <location>
        <begin position="313"/>
        <end position="322"/>
    </location>
</feature>
<name>A0A9W9BVT2_9PLEO</name>
<keyword evidence="3" id="KW-1185">Reference proteome</keyword>
<evidence type="ECO:0000256" key="1">
    <source>
        <dbReference type="SAM" id="MobiDB-lite"/>
    </source>
</evidence>
<protein>
    <submittedName>
        <fullName evidence="2">Uncharacterized protein</fullName>
    </submittedName>
</protein>